<evidence type="ECO:0000313" key="1">
    <source>
        <dbReference type="EMBL" id="KAH9772720.1"/>
    </source>
</evidence>
<gene>
    <name evidence="1" type="ORF">KPL71_013117</name>
</gene>
<accession>A0ACB8LI51</accession>
<evidence type="ECO:0000313" key="2">
    <source>
        <dbReference type="Proteomes" id="UP000829398"/>
    </source>
</evidence>
<proteinExistence type="predicted"/>
<protein>
    <submittedName>
        <fullName evidence="1">4-coumarate--CoA ligase-like 9</fullName>
    </submittedName>
</protein>
<organism evidence="1 2">
    <name type="scientific">Citrus sinensis</name>
    <name type="common">Sweet orange</name>
    <name type="synonym">Citrus aurantium var. sinensis</name>
    <dbReference type="NCBI Taxonomy" id="2711"/>
    <lineage>
        <taxon>Eukaryota</taxon>
        <taxon>Viridiplantae</taxon>
        <taxon>Streptophyta</taxon>
        <taxon>Embryophyta</taxon>
        <taxon>Tracheophyta</taxon>
        <taxon>Spermatophyta</taxon>
        <taxon>Magnoliopsida</taxon>
        <taxon>eudicotyledons</taxon>
        <taxon>Gunneridae</taxon>
        <taxon>Pentapetalae</taxon>
        <taxon>rosids</taxon>
        <taxon>malvids</taxon>
        <taxon>Sapindales</taxon>
        <taxon>Rutaceae</taxon>
        <taxon>Aurantioideae</taxon>
        <taxon>Citrus</taxon>
    </lineage>
</organism>
<sequence>MPTAISTTPPNPMANKSIINSSSMDPKNGFCSETKIFHSLRPSIAFPPETTSVTSYVFSLLESHAPPPDTTALVDTATRHRILYANLALRIKTLASSLKTKYKLSKYDVAFLLSQNSVRVPVLYLSLLSLGVVVSPSNPSCTIPEILRQIHLSKPVIAFATHDTAHKIPQLKYGTVLLDSPEFEPLSATDSLDYYDDDEERVRVSVSLSDPAAILYSSGTTGMVKGALLTQRNLVAAVAGGHAVRAARSRPAVVLCTVPYFHSYGFTCCLRSLGMGESLVCMGKFDFGRMLKAVEEFRVSHVVLAPPVVLKMARDGGTMDGYDLSSIEVVASGGAHLTLSVIRKFKERLPKVNLAQGYGLTETTARIFGTVGPKECQVVGATGKLLSNCQAKIVDPESGIPQPPSTPGELWVRGPFIMKGYVGDEEATAAILDSDGWLRTGDLCYIDDEGFLFFVDRIKEMIKYNGYQIAPAELEHLLQSHPDIVDAAVVPFLDEQAGQIPIAFVVRKRWSIIDESQIQDFIAKQVAPYKRIRQVTFIDSLPKNAPGKVLRKKLIKLAHSKATSKL</sequence>
<reference evidence="2" key="1">
    <citation type="journal article" date="2023" name="Hortic. Res.">
        <title>A chromosome-level phased genome enabling allele-level studies in sweet orange: a case study on citrus Huanglongbing tolerance.</title>
        <authorList>
            <person name="Wu B."/>
            <person name="Yu Q."/>
            <person name="Deng Z."/>
            <person name="Duan Y."/>
            <person name="Luo F."/>
            <person name="Gmitter F. Jr."/>
        </authorList>
    </citation>
    <scope>NUCLEOTIDE SEQUENCE [LARGE SCALE GENOMIC DNA]</scope>
    <source>
        <strain evidence="2">cv. Valencia</strain>
    </source>
</reference>
<comment type="caution">
    <text evidence="1">The sequence shown here is derived from an EMBL/GenBank/DDBJ whole genome shotgun (WGS) entry which is preliminary data.</text>
</comment>
<dbReference type="Proteomes" id="UP000829398">
    <property type="component" value="Chromosome 4"/>
</dbReference>
<name>A0ACB8LI51_CITSI</name>
<dbReference type="EMBL" id="CM039173">
    <property type="protein sequence ID" value="KAH9772720.1"/>
    <property type="molecule type" value="Genomic_DNA"/>
</dbReference>
<keyword evidence="2" id="KW-1185">Reference proteome</keyword>